<dbReference type="EMBL" id="ANIK01000123">
    <property type="protein sequence ID" value="EMJ90575.1"/>
    <property type="molecule type" value="Genomic_DNA"/>
</dbReference>
<evidence type="ECO:0000313" key="1">
    <source>
        <dbReference type="EMBL" id="EMJ90575.1"/>
    </source>
</evidence>
<sequence>MQKRLYVATAGSNTRVWARFSNSRFSTKSPAIWKNSAYQFRNIRSSYIETNISLVFKEKEFPH</sequence>
<reference evidence="1 2" key="1">
    <citation type="submission" date="2013-01" db="EMBL/GenBank/DDBJ databases">
        <authorList>
            <person name="Harkins D.M."/>
            <person name="Durkin A.S."/>
            <person name="Brinkac L.M."/>
            <person name="Haft D.H."/>
            <person name="Selengut J.D."/>
            <person name="Sanka R."/>
            <person name="DePew J."/>
            <person name="Purushe J."/>
            <person name="Galloway R.L."/>
            <person name="Vinetz J.M."/>
            <person name="Sutton G.G."/>
            <person name="Nierman W.C."/>
            <person name="Fouts D.E."/>
        </authorList>
    </citation>
    <scope>NUCLEOTIDE SEQUENCE [LARGE SCALE GENOMIC DNA]</scope>
    <source>
        <strain evidence="1 2">79601</strain>
    </source>
</reference>
<dbReference type="AlphaFoldDB" id="M6CWE7"/>
<evidence type="ECO:0000313" key="2">
    <source>
        <dbReference type="Proteomes" id="UP000011988"/>
    </source>
</evidence>
<dbReference type="Proteomes" id="UP000011988">
    <property type="component" value="Unassembled WGS sequence"/>
</dbReference>
<name>M6CWE7_9LEPT</name>
<protein>
    <submittedName>
        <fullName evidence="1">Uncharacterized protein</fullName>
    </submittedName>
</protein>
<organism evidence="1 2">
    <name type="scientific">Leptospira alstonii serovar Sichuan str. 79601</name>
    <dbReference type="NCBI Taxonomy" id="1218565"/>
    <lineage>
        <taxon>Bacteria</taxon>
        <taxon>Pseudomonadati</taxon>
        <taxon>Spirochaetota</taxon>
        <taxon>Spirochaetia</taxon>
        <taxon>Leptospirales</taxon>
        <taxon>Leptospiraceae</taxon>
        <taxon>Leptospira</taxon>
    </lineage>
</organism>
<comment type="caution">
    <text evidence="1">The sequence shown here is derived from an EMBL/GenBank/DDBJ whole genome shotgun (WGS) entry which is preliminary data.</text>
</comment>
<accession>M6CWE7</accession>
<proteinExistence type="predicted"/>
<gene>
    <name evidence="1" type="ORF">LEP1GSC194_3926</name>
</gene>